<dbReference type="AlphaFoldDB" id="A0A1I6AW51"/>
<dbReference type="Proteomes" id="UP000199029">
    <property type="component" value="Unassembled WGS sequence"/>
</dbReference>
<keyword evidence="2 10" id="KW-0813">Transport</keyword>
<dbReference type="InterPro" id="IPR036942">
    <property type="entry name" value="Beta-barrel_TonB_sf"/>
</dbReference>
<evidence type="ECO:0000256" key="8">
    <source>
        <dbReference type="ARBA" id="ARBA00023170"/>
    </source>
</evidence>
<name>A0A1I6AW51_HYMAR</name>
<dbReference type="InterPro" id="IPR037066">
    <property type="entry name" value="Plug_dom_sf"/>
</dbReference>
<comment type="similarity">
    <text evidence="10 11">Belongs to the TonB-dependent receptor family.</text>
</comment>
<evidence type="ECO:0000256" key="12">
    <source>
        <dbReference type="SAM" id="SignalP"/>
    </source>
</evidence>
<dbReference type="InterPro" id="IPR000531">
    <property type="entry name" value="Beta-barrel_TonB"/>
</dbReference>
<keyword evidence="5 12" id="KW-0732">Signal</keyword>
<dbReference type="PANTHER" id="PTHR30069">
    <property type="entry name" value="TONB-DEPENDENT OUTER MEMBRANE RECEPTOR"/>
    <property type="match status" value="1"/>
</dbReference>
<dbReference type="GO" id="GO:0015344">
    <property type="term" value="F:siderophore uptake transmembrane transporter activity"/>
    <property type="evidence" value="ECO:0007669"/>
    <property type="project" value="TreeGrafter"/>
</dbReference>
<evidence type="ECO:0000313" key="16">
    <source>
        <dbReference type="Proteomes" id="UP000199029"/>
    </source>
</evidence>
<dbReference type="Gene3D" id="2.60.40.1120">
    <property type="entry name" value="Carboxypeptidase-like, regulatory domain"/>
    <property type="match status" value="1"/>
</dbReference>
<reference evidence="16" key="1">
    <citation type="submission" date="2016-10" db="EMBL/GenBank/DDBJ databases">
        <authorList>
            <person name="Varghese N."/>
            <person name="Submissions S."/>
        </authorList>
    </citation>
    <scope>NUCLEOTIDE SEQUENCE [LARGE SCALE GENOMIC DNA]</scope>
    <source>
        <strain evidence="16">OR362-8,ATCC BAA-1266,JCM 13504</strain>
    </source>
</reference>
<evidence type="ECO:0000256" key="4">
    <source>
        <dbReference type="ARBA" id="ARBA00022692"/>
    </source>
</evidence>
<evidence type="ECO:0000256" key="1">
    <source>
        <dbReference type="ARBA" id="ARBA00004571"/>
    </source>
</evidence>
<organism evidence="15 16">
    <name type="scientific">Hymenobacter arizonensis</name>
    <name type="common">Siccationidurans arizonensis</name>
    <dbReference type="NCBI Taxonomy" id="1227077"/>
    <lineage>
        <taxon>Bacteria</taxon>
        <taxon>Pseudomonadati</taxon>
        <taxon>Bacteroidota</taxon>
        <taxon>Cytophagia</taxon>
        <taxon>Cytophagales</taxon>
        <taxon>Hymenobacteraceae</taxon>
        <taxon>Hymenobacter</taxon>
    </lineage>
</organism>
<dbReference type="Pfam" id="PF07715">
    <property type="entry name" value="Plug"/>
    <property type="match status" value="1"/>
</dbReference>
<evidence type="ECO:0000256" key="9">
    <source>
        <dbReference type="ARBA" id="ARBA00023237"/>
    </source>
</evidence>
<keyword evidence="3 10" id="KW-1134">Transmembrane beta strand</keyword>
<evidence type="ECO:0000256" key="3">
    <source>
        <dbReference type="ARBA" id="ARBA00022452"/>
    </source>
</evidence>
<keyword evidence="9 10" id="KW-0998">Cell outer membrane</keyword>
<dbReference type="Gene3D" id="2.170.130.10">
    <property type="entry name" value="TonB-dependent receptor, plug domain"/>
    <property type="match status" value="1"/>
</dbReference>
<dbReference type="Pfam" id="PF00593">
    <property type="entry name" value="TonB_dep_Rec_b-barrel"/>
    <property type="match status" value="1"/>
</dbReference>
<dbReference type="InterPro" id="IPR039426">
    <property type="entry name" value="TonB-dep_rcpt-like"/>
</dbReference>
<evidence type="ECO:0000259" key="14">
    <source>
        <dbReference type="Pfam" id="PF07715"/>
    </source>
</evidence>
<evidence type="ECO:0000256" key="5">
    <source>
        <dbReference type="ARBA" id="ARBA00022729"/>
    </source>
</evidence>
<keyword evidence="16" id="KW-1185">Reference proteome</keyword>
<keyword evidence="8" id="KW-0675">Receptor</keyword>
<dbReference type="InterPro" id="IPR023996">
    <property type="entry name" value="TonB-dep_OMP_SusC/RagA"/>
</dbReference>
<protein>
    <submittedName>
        <fullName evidence="15">TonB-linked outer membrane protein, SusC/RagA family</fullName>
    </submittedName>
</protein>
<comment type="subcellular location">
    <subcellularLocation>
        <location evidence="1 10">Cell outer membrane</location>
        <topology evidence="1 10">Multi-pass membrane protein</topology>
    </subcellularLocation>
</comment>
<keyword evidence="4 10" id="KW-0812">Transmembrane</keyword>
<accession>A0A1I6AW51</accession>
<evidence type="ECO:0000256" key="2">
    <source>
        <dbReference type="ARBA" id="ARBA00022448"/>
    </source>
</evidence>
<feature type="domain" description="TonB-dependent receptor-like beta-barrel" evidence="13">
    <location>
        <begin position="440"/>
        <end position="1036"/>
    </location>
</feature>
<evidence type="ECO:0000256" key="11">
    <source>
        <dbReference type="RuleBase" id="RU003357"/>
    </source>
</evidence>
<dbReference type="Pfam" id="PF13715">
    <property type="entry name" value="CarbopepD_reg_2"/>
    <property type="match status" value="1"/>
</dbReference>
<sequence>MRKAVLLMLVMVLALMAQDLRAQSRTVSGTVTGSDGATIPGATVLAKGTKLGTSADVEGKYSLSVPEGTTTLVFSFVGYDSREVSIGGASVVNATLKVNPTGLDEVVVVGYGTQSRRDLTGNVATISGKEIKTLPVQSFDQALQGRASGVQITTPNGVLNAPPVIRIRGVNSISLSGAPLFVVDGIPTFSGNNSAVANVPNNPLANINPDDIESIEVLKDASAAAIYGSRAIGGVILITTKRGRKGQAPRLSFDNWVGVTQPVRLLKVLNAQDYVTIKNEAVRNLNDNRVRVTPPGQPLPTPNVEGFRIGQDANGNNIDTNWYDYIYRTGVSSNHNLNFSGGTDRTTYFTSVNYSKQRGMLKNNEFQRYGARLNVDHKLFDRVTVGTNVNYSNTRNDSPNSGSVGDAAFGTAGLGRLPLVLQPNVAPFNADGSPNTSGAGLGAGPNLNPTTNAPLVGNFYNPVVDLANNYFTSESNQIQGSLFANWEVLKGLNLRTQYGIDNITFEDRSFLTSIAGDGFATQGSASNFLRTNKRWNWQNTLQYDRTFAEKHNFSVLLGNEQQQTDVLRSGYNRSQVADPFFTTIQGNFTNITPSGEFQGANYLVSFFSRVNYNYARKYLLTATARRDGYSAFARNNRFENFYGASAGYVISEEDFWKNSALASKVDFLKVVGSYGNVGNFQGIDDFATQQLYASGLYGANPTLFYSQAGNPNLRWEIGRKTDVGLSFGLFGSRLTGDVTYYRNLIDQLILPAPAAPSIGIPNTAGPGNLQNSILANVGSMVNKGVELNLRFNAIQKTNFTWTVSGNLTTLKNEVLKLANNDQSIPTATSGLETVNFTTVGRSVGSLLAVPTPGVNPLNGQRLVQRKSDGALIQYNHQGTSGPGSTGWTLVSTGANVPAPSQLADGVYFGPVLPTWYGGFDNTFTYKAFDLGVFVQFSGGNYIYNGTKAGLHDQRFWNNASDILERWTSEASGNAKYPRVVYTDNVSNGSALVLSSNVEKGDFARLRNVSLGYTFTSGLLSKAKMNSARVYVQAQNLALLTKYSGVDPEISTNGASNTGAGVDRNSIGQARTFTAGLSLGF</sequence>
<gene>
    <name evidence="15" type="ORF">SAMN04515668_3958</name>
</gene>
<evidence type="ECO:0000313" key="15">
    <source>
        <dbReference type="EMBL" id="SFQ72896.1"/>
    </source>
</evidence>
<feature type="signal peptide" evidence="12">
    <location>
        <begin position="1"/>
        <end position="22"/>
    </location>
</feature>
<dbReference type="PANTHER" id="PTHR30069:SF29">
    <property type="entry name" value="HEMOGLOBIN AND HEMOGLOBIN-HAPTOGLOBIN-BINDING PROTEIN 1-RELATED"/>
    <property type="match status" value="1"/>
</dbReference>
<dbReference type="OrthoDB" id="9768177at2"/>
<dbReference type="NCBIfam" id="TIGR04057">
    <property type="entry name" value="SusC_RagA_signa"/>
    <property type="match status" value="1"/>
</dbReference>
<keyword evidence="6 11" id="KW-0798">TonB box</keyword>
<dbReference type="SUPFAM" id="SSF56935">
    <property type="entry name" value="Porins"/>
    <property type="match status" value="1"/>
</dbReference>
<dbReference type="InterPro" id="IPR012910">
    <property type="entry name" value="Plug_dom"/>
</dbReference>
<evidence type="ECO:0000259" key="13">
    <source>
        <dbReference type="Pfam" id="PF00593"/>
    </source>
</evidence>
<dbReference type="PROSITE" id="PS52016">
    <property type="entry name" value="TONB_DEPENDENT_REC_3"/>
    <property type="match status" value="1"/>
</dbReference>
<evidence type="ECO:0000256" key="7">
    <source>
        <dbReference type="ARBA" id="ARBA00023136"/>
    </source>
</evidence>
<dbReference type="STRING" id="1227077.SAMN04515668_3958"/>
<dbReference type="GO" id="GO:0044718">
    <property type="term" value="P:siderophore transmembrane transport"/>
    <property type="evidence" value="ECO:0007669"/>
    <property type="project" value="TreeGrafter"/>
</dbReference>
<dbReference type="SUPFAM" id="SSF49464">
    <property type="entry name" value="Carboxypeptidase regulatory domain-like"/>
    <property type="match status" value="1"/>
</dbReference>
<evidence type="ECO:0000256" key="10">
    <source>
        <dbReference type="PROSITE-ProRule" id="PRU01360"/>
    </source>
</evidence>
<feature type="chain" id="PRO_5011459449" evidence="12">
    <location>
        <begin position="23"/>
        <end position="1080"/>
    </location>
</feature>
<evidence type="ECO:0000256" key="6">
    <source>
        <dbReference type="ARBA" id="ARBA00023077"/>
    </source>
</evidence>
<keyword evidence="7 10" id="KW-0472">Membrane</keyword>
<dbReference type="InterPro" id="IPR008969">
    <property type="entry name" value="CarboxyPept-like_regulatory"/>
</dbReference>
<feature type="domain" description="TonB-dependent receptor plug" evidence="14">
    <location>
        <begin position="116"/>
        <end position="235"/>
    </location>
</feature>
<proteinExistence type="inferred from homology"/>
<dbReference type="EMBL" id="FOXS01000006">
    <property type="protein sequence ID" value="SFQ72896.1"/>
    <property type="molecule type" value="Genomic_DNA"/>
</dbReference>
<dbReference type="Gene3D" id="2.40.170.20">
    <property type="entry name" value="TonB-dependent receptor, beta-barrel domain"/>
    <property type="match status" value="1"/>
</dbReference>
<dbReference type="InterPro" id="IPR023997">
    <property type="entry name" value="TonB-dep_OMP_SusC/RagA_CS"/>
</dbReference>
<dbReference type="NCBIfam" id="TIGR04056">
    <property type="entry name" value="OMP_RagA_SusC"/>
    <property type="match status" value="1"/>
</dbReference>
<dbReference type="GO" id="GO:0009279">
    <property type="term" value="C:cell outer membrane"/>
    <property type="evidence" value="ECO:0007669"/>
    <property type="project" value="UniProtKB-SubCell"/>
</dbReference>